<dbReference type="AlphaFoldDB" id="A0A2A2TJW7"/>
<protein>
    <submittedName>
        <fullName evidence="1">Uncharacterized protein</fullName>
    </submittedName>
</protein>
<keyword evidence="2" id="KW-1185">Reference proteome</keyword>
<reference evidence="1 2" key="1">
    <citation type="submission" date="2017-08" db="EMBL/GenBank/DDBJ databases">
        <title>Draft genome sequence of filamentous cyanobacterium Calothrix elsteri CCALA 953.</title>
        <authorList>
            <person name="Gagunashvili A.N."/>
            <person name="Elster J."/>
            <person name="Andresson O.S."/>
        </authorList>
    </citation>
    <scope>NUCLEOTIDE SEQUENCE [LARGE SCALE GENOMIC DNA]</scope>
    <source>
        <strain evidence="1 2">CCALA 953</strain>
    </source>
</reference>
<evidence type="ECO:0000313" key="2">
    <source>
        <dbReference type="Proteomes" id="UP000218238"/>
    </source>
</evidence>
<organism evidence="1 2">
    <name type="scientific">Brunnivagina elsteri CCALA 953</name>
    <dbReference type="NCBI Taxonomy" id="987040"/>
    <lineage>
        <taxon>Bacteria</taxon>
        <taxon>Bacillati</taxon>
        <taxon>Cyanobacteriota</taxon>
        <taxon>Cyanophyceae</taxon>
        <taxon>Nostocales</taxon>
        <taxon>Calotrichaceae</taxon>
        <taxon>Brunnivagina</taxon>
    </lineage>
</organism>
<gene>
    <name evidence="1" type="ORF">CK510_10865</name>
</gene>
<comment type="caution">
    <text evidence="1">The sequence shown here is derived from an EMBL/GenBank/DDBJ whole genome shotgun (WGS) entry which is preliminary data.</text>
</comment>
<accession>A0A2A2TJW7</accession>
<proteinExistence type="predicted"/>
<sequence length="63" mass="6824">MIISDLNHIEEVTEASKVQGGFFGFGGYQSIYVKQTAKATVKGKYVYFSPAVAVNSAVIYADN</sequence>
<evidence type="ECO:0000313" key="1">
    <source>
        <dbReference type="EMBL" id="PAX55874.1"/>
    </source>
</evidence>
<dbReference type="EMBL" id="NTFS01000095">
    <property type="protein sequence ID" value="PAX55874.1"/>
    <property type="molecule type" value="Genomic_DNA"/>
</dbReference>
<dbReference type="RefSeq" id="WP_095721719.1">
    <property type="nucleotide sequence ID" value="NZ_NTFS01000095.1"/>
</dbReference>
<name>A0A2A2TJW7_9CYAN</name>
<dbReference type="Proteomes" id="UP000218238">
    <property type="component" value="Unassembled WGS sequence"/>
</dbReference>